<keyword evidence="4" id="KW-0067">ATP-binding</keyword>
<dbReference type="GO" id="GO:0045134">
    <property type="term" value="F:UDP phosphatase activity"/>
    <property type="evidence" value="ECO:0007669"/>
    <property type="project" value="TreeGrafter"/>
</dbReference>
<accession>A0A015JXH0</accession>
<feature type="transmembrane region" description="Helical" evidence="7">
    <location>
        <begin position="519"/>
        <end position="538"/>
    </location>
</feature>
<keyword evidence="7" id="KW-1133">Transmembrane helix</keyword>
<dbReference type="OrthoDB" id="6372431at2759"/>
<dbReference type="GO" id="GO:0016020">
    <property type="term" value="C:membrane"/>
    <property type="evidence" value="ECO:0007669"/>
    <property type="project" value="TreeGrafter"/>
</dbReference>
<reference evidence="9 10" key="1">
    <citation type="submission" date="2014-02" db="EMBL/GenBank/DDBJ databases">
        <title>Single nucleus genome sequencing reveals high similarity among nuclei of an endomycorrhizal fungus.</title>
        <authorList>
            <person name="Lin K."/>
            <person name="Geurts R."/>
            <person name="Zhang Z."/>
            <person name="Limpens E."/>
            <person name="Saunders D.G."/>
            <person name="Mu D."/>
            <person name="Pang E."/>
            <person name="Cao H."/>
            <person name="Cha H."/>
            <person name="Lin T."/>
            <person name="Zhou Q."/>
            <person name="Shang Y."/>
            <person name="Li Y."/>
            <person name="Ivanov S."/>
            <person name="Sharma T."/>
            <person name="Velzen R.V."/>
            <person name="Ruijter N.D."/>
            <person name="Aanen D.K."/>
            <person name="Win J."/>
            <person name="Kamoun S."/>
            <person name="Bisseling T."/>
            <person name="Huang S."/>
        </authorList>
    </citation>
    <scope>NUCLEOTIDE SEQUENCE [LARGE SCALE GENOMIC DNA]</scope>
    <source>
        <strain evidence="9">DAOM 197198w</strain>
        <strain evidence="10">DAOM197198w</strain>
    </source>
</reference>
<dbReference type="GO" id="GO:0017111">
    <property type="term" value="F:ribonucleoside triphosphate phosphatase activity"/>
    <property type="evidence" value="ECO:0007669"/>
    <property type="project" value="TreeGrafter"/>
</dbReference>
<dbReference type="STRING" id="1432141.A0A015JXH0"/>
<feature type="compositionally biased region" description="Low complexity" evidence="6">
    <location>
        <begin position="843"/>
        <end position="871"/>
    </location>
</feature>
<name>A0A015JXH0_RHIIW</name>
<dbReference type="InterPro" id="IPR000407">
    <property type="entry name" value="GDA1_CD39_NTPase"/>
</dbReference>
<dbReference type="Pfam" id="PF01150">
    <property type="entry name" value="GDA1_CD39"/>
    <property type="match status" value="1"/>
</dbReference>
<evidence type="ECO:0000256" key="7">
    <source>
        <dbReference type="SAM" id="Phobius"/>
    </source>
</evidence>
<comment type="caution">
    <text evidence="9">The sequence shown here is derived from an EMBL/GenBank/DDBJ whole genome shotgun (WGS) entry which is preliminary data.</text>
</comment>
<dbReference type="EMBL" id="JEMT01016758">
    <property type="protein sequence ID" value="EXX69959.1"/>
    <property type="molecule type" value="Genomic_DNA"/>
</dbReference>
<sequence length="903" mass="100849">MPPTTSWLSNRNFGVVIDAGSSGSRVQIYSWKEHGFVRQGKNESELHILPRIERGDEFGLKWQLKVEPGISTFALNPTEVGELHLKRLLDFTLQVVPTDEVSQTPIYLLSTAGMRLLPSSQQQAILQNACDYIMFNYLFKIDKCSDHVQVISGEWEGIYGWIAINYLMSGFENDSGNEHIQPQHISSESDDSETIKHTTTYGFLDMGGASTQIAFEPNSLESKKHADDLTKVTLYTLDGKRMDYNIFVTTFLGFGTNEARRRYIEEQTRKYMATHEQIANPESSREQPTILIKDPCLPIDLFLTDTSLPPPYYTLQGTGSFNQCLELTYPLLNKTASCLDDPCLFNGVHTPNIDFSVNHFIGISEYWYSSQDVFGLGGIWNFSEFERKANDYCAREWDKIVDDFYKKNVWSKDIDLTRLEMQCFKAAWIVNVLHEGIGVPKTIDDHVINSDNKVIDKVRKAPPFQSINNINDVQVSWTLGKMVMEASGTIPLLWGPHPHPPPQPQGHGLFGYYNYLVEWMIGISVLAMLLIFIWFTCLRKNGLGKGRRMSIGFLHFLSSMRRGARDGGPDYGRLEGGQYPSAGFSSWRIVNNFNRIISYFRWKLLQLTSPFRKFFTKKGADSSEDVSLTVSSGDDEEEMKHFRQAPSVDVSSNSVITITETPATPVIEKGSSPTEQTLQFPPYGFPSTRYKKRLSGDSVIPNEVIDKGFSTPINLSLTGLQSRNSSFTNLGKFKDRTGINANASSISLGGQPGSNNGGYLNDSGMSLSSNTSPNYSLGRGSKSTTNLGWIEDEHDDKVVEYEITDSILSKSPTSSTEQSRYQTSSSTRPFNFPSFPISTSPRNTTLPTINTNLNPNNNSSTDMSSASSVISGTTGLSRPSSRAGRNLSIDKTNRLSGSTLSEL</sequence>
<dbReference type="PROSITE" id="PS01238">
    <property type="entry name" value="GDA1_CD39_NTPASE"/>
    <property type="match status" value="1"/>
</dbReference>
<feature type="compositionally biased region" description="Polar residues" evidence="6">
    <location>
        <begin position="809"/>
        <end position="829"/>
    </location>
</feature>
<evidence type="ECO:0000256" key="4">
    <source>
        <dbReference type="PIRSR" id="PIRSR600407-2"/>
    </source>
</evidence>
<keyword evidence="10" id="KW-1185">Reference proteome</keyword>
<feature type="compositionally biased region" description="Polar residues" evidence="6">
    <location>
        <begin position="894"/>
        <end position="903"/>
    </location>
</feature>
<gene>
    <name evidence="9" type="ORF">RirG_053300</name>
    <name evidence="8" type="ORF">RirG_091750</name>
</gene>
<dbReference type="EMBL" id="JEMT01013132">
    <property type="protein sequence ID" value="EXX74202.1"/>
    <property type="molecule type" value="Genomic_DNA"/>
</dbReference>
<feature type="region of interest" description="Disordered" evidence="6">
    <location>
        <begin position="809"/>
        <end position="903"/>
    </location>
</feature>
<evidence type="ECO:0000256" key="1">
    <source>
        <dbReference type="ARBA" id="ARBA00009283"/>
    </source>
</evidence>
<feature type="region of interest" description="Disordered" evidence="6">
    <location>
        <begin position="744"/>
        <end position="765"/>
    </location>
</feature>
<feature type="binding site" evidence="4">
    <location>
        <begin position="208"/>
        <end position="212"/>
    </location>
    <ligand>
        <name>ATP</name>
        <dbReference type="ChEBI" id="CHEBI:30616"/>
    </ligand>
</feature>
<dbReference type="GO" id="GO:0046036">
    <property type="term" value="P:CTP metabolic process"/>
    <property type="evidence" value="ECO:0007669"/>
    <property type="project" value="TreeGrafter"/>
</dbReference>
<keyword evidence="7" id="KW-0812">Transmembrane</keyword>
<evidence type="ECO:0000256" key="5">
    <source>
        <dbReference type="RuleBase" id="RU003833"/>
    </source>
</evidence>
<keyword evidence="2 5" id="KW-0378">Hydrolase</keyword>
<dbReference type="HOGENOM" id="CLU_321087_0_0_1"/>
<feature type="active site" description="Proton acceptor" evidence="3">
    <location>
        <position position="156"/>
    </location>
</feature>
<keyword evidence="4" id="KW-0547">Nucleotide-binding</keyword>
<organism evidence="9 10">
    <name type="scientific">Rhizophagus irregularis (strain DAOM 197198w)</name>
    <name type="common">Glomus intraradices</name>
    <dbReference type="NCBI Taxonomy" id="1432141"/>
    <lineage>
        <taxon>Eukaryota</taxon>
        <taxon>Fungi</taxon>
        <taxon>Fungi incertae sedis</taxon>
        <taxon>Mucoromycota</taxon>
        <taxon>Glomeromycotina</taxon>
        <taxon>Glomeromycetes</taxon>
        <taxon>Glomerales</taxon>
        <taxon>Glomeraceae</taxon>
        <taxon>Rhizophagus</taxon>
    </lineage>
</organism>
<evidence type="ECO:0000313" key="9">
    <source>
        <dbReference type="EMBL" id="EXX74202.1"/>
    </source>
</evidence>
<dbReference type="Gene3D" id="3.30.420.40">
    <property type="match status" value="1"/>
</dbReference>
<dbReference type="SMR" id="A0A015JXH0"/>
<evidence type="ECO:0000256" key="2">
    <source>
        <dbReference type="ARBA" id="ARBA00022801"/>
    </source>
</evidence>
<evidence type="ECO:0000313" key="8">
    <source>
        <dbReference type="EMBL" id="EXX69959.1"/>
    </source>
</evidence>
<dbReference type="PANTHER" id="PTHR11782">
    <property type="entry name" value="ADENOSINE/GUANOSINE DIPHOSPHATASE"/>
    <property type="match status" value="1"/>
</dbReference>
<proteinExistence type="inferred from homology"/>
<dbReference type="GO" id="GO:0006256">
    <property type="term" value="P:UDP catabolic process"/>
    <property type="evidence" value="ECO:0007669"/>
    <property type="project" value="TreeGrafter"/>
</dbReference>
<dbReference type="GO" id="GO:0004382">
    <property type="term" value="F:GDP phosphatase activity"/>
    <property type="evidence" value="ECO:0007669"/>
    <property type="project" value="TreeGrafter"/>
</dbReference>
<evidence type="ECO:0000256" key="3">
    <source>
        <dbReference type="PIRSR" id="PIRSR600407-1"/>
    </source>
</evidence>
<dbReference type="GO" id="GO:0005794">
    <property type="term" value="C:Golgi apparatus"/>
    <property type="evidence" value="ECO:0007669"/>
    <property type="project" value="TreeGrafter"/>
</dbReference>
<dbReference type="PANTHER" id="PTHR11782:SF121">
    <property type="entry name" value="NUCLEOSIDE-DIPHOSPHATASE MIG-23"/>
    <property type="match status" value="1"/>
</dbReference>
<comment type="similarity">
    <text evidence="1 5">Belongs to the GDA1/CD39 NTPase family.</text>
</comment>
<protein>
    <submittedName>
        <fullName evidence="9">Ynd1p</fullName>
    </submittedName>
</protein>
<dbReference type="Proteomes" id="UP000022910">
    <property type="component" value="Unassembled WGS sequence"/>
</dbReference>
<dbReference type="GO" id="GO:0005524">
    <property type="term" value="F:ATP binding"/>
    <property type="evidence" value="ECO:0007669"/>
    <property type="project" value="UniProtKB-KW"/>
</dbReference>
<dbReference type="CDD" id="cd24039">
    <property type="entry name" value="ASKHA_NBD_YND1-like"/>
    <property type="match status" value="1"/>
</dbReference>
<keyword evidence="7" id="KW-0472">Membrane</keyword>
<dbReference type="Gene3D" id="3.30.420.150">
    <property type="entry name" value="Exopolyphosphatase. Domain 2"/>
    <property type="match status" value="1"/>
</dbReference>
<evidence type="ECO:0000256" key="6">
    <source>
        <dbReference type="SAM" id="MobiDB-lite"/>
    </source>
</evidence>
<evidence type="ECO:0000313" key="10">
    <source>
        <dbReference type="Proteomes" id="UP000022910"/>
    </source>
</evidence>
<dbReference type="AlphaFoldDB" id="A0A015JXH0"/>